<evidence type="ECO:0000313" key="1">
    <source>
        <dbReference type="EMBL" id="GCF06895.1"/>
    </source>
</evidence>
<keyword evidence="2" id="KW-1185">Reference proteome</keyword>
<dbReference type="RefSeq" id="WP_149399941.1">
    <property type="nucleotide sequence ID" value="NZ_BIXY01000004.1"/>
</dbReference>
<comment type="caution">
    <text evidence="1">The sequence shown here is derived from an EMBL/GenBank/DDBJ whole genome shotgun (WGS) entry which is preliminary data.</text>
</comment>
<proteinExistence type="predicted"/>
<gene>
    <name evidence="1" type="ORF">KDI_04590</name>
</gene>
<dbReference type="Proteomes" id="UP000322530">
    <property type="component" value="Unassembled WGS sequence"/>
</dbReference>
<sequence length="215" mass="22781">MPQAVLAALHPSIIVNSTAIKLDAQRCVSVLVKGQNFSSTTTKTSFASLSAHDPADKKLPVTPDRVALSSHGTFAQIVKICDLLPLPFEHTVLTATDTLTGIKIKSTTLEIAVPEPAIAATPLKVQLFNGCATITLTGTHFIPSNITVNYAIIYGIHAKTLQQLQLSPHKINVLGGGNIAYSAQFCGLSKHQKFVIIASDSAGDRFSAAQPIETI</sequence>
<dbReference type="OrthoDB" id="9932519at2"/>
<evidence type="ECO:0000313" key="2">
    <source>
        <dbReference type="Proteomes" id="UP000322530"/>
    </source>
</evidence>
<organism evidence="1 2">
    <name type="scientific">Dictyobacter arantiisoli</name>
    <dbReference type="NCBI Taxonomy" id="2014874"/>
    <lineage>
        <taxon>Bacteria</taxon>
        <taxon>Bacillati</taxon>
        <taxon>Chloroflexota</taxon>
        <taxon>Ktedonobacteria</taxon>
        <taxon>Ktedonobacterales</taxon>
        <taxon>Dictyobacteraceae</taxon>
        <taxon>Dictyobacter</taxon>
    </lineage>
</organism>
<dbReference type="EMBL" id="BIXY01000004">
    <property type="protein sequence ID" value="GCF06895.1"/>
    <property type="molecule type" value="Genomic_DNA"/>
</dbReference>
<evidence type="ECO:0008006" key="3">
    <source>
        <dbReference type="Google" id="ProtNLM"/>
    </source>
</evidence>
<reference evidence="1 2" key="1">
    <citation type="submission" date="2019-01" db="EMBL/GenBank/DDBJ databases">
        <title>Draft genome sequence of Dictyobacter sp. Uno17.</title>
        <authorList>
            <person name="Wang C.M."/>
            <person name="Zheng Y."/>
            <person name="Sakai Y."/>
            <person name="Abe K."/>
            <person name="Yokota A."/>
            <person name="Yabe S."/>
        </authorList>
    </citation>
    <scope>NUCLEOTIDE SEQUENCE [LARGE SCALE GENOMIC DNA]</scope>
    <source>
        <strain evidence="1 2">Uno17</strain>
    </source>
</reference>
<name>A0A5A5T6N8_9CHLR</name>
<protein>
    <recommendedName>
        <fullName evidence="3">IPT/TIG domain-containing protein</fullName>
    </recommendedName>
</protein>
<accession>A0A5A5T6N8</accession>
<dbReference type="AlphaFoldDB" id="A0A5A5T6N8"/>